<sequence length="316" mass="34225">MDVVTIGETMALFTPDMSGMMRYAKSFSMKLGGAESNVAIGLSRLGHRTGWISKVGNDEFGKAMLSFISGEGVDVSRVKVDPSAPTGIYFKELRRADDVRVTYYRKGSAASTLSKLDLDEEYIAKAKYLHITGITPALSESCAEMIDEAVNIAKRSGVKVVFDPNLRKKLWNEEKARETLSELAAKADIVLPGIAEGEFIFGESDPEKLGQLFLNHGVSIVVLKLGAEGAWYFSKEKNVKVAGFPVERVIDPVGAGDGFAAGFLSGLLDSLSPEQAVERGNAVGALVTMVNGDVEGLPERDEIEAFINRKNDDVHR</sequence>
<dbReference type="GO" id="GO:0006000">
    <property type="term" value="P:fructose metabolic process"/>
    <property type="evidence" value="ECO:0007669"/>
    <property type="project" value="UniProtKB-ARBA"/>
</dbReference>
<evidence type="ECO:0000313" key="9">
    <source>
        <dbReference type="Proteomes" id="UP000535491"/>
    </source>
</evidence>
<dbReference type="PROSITE" id="PS00584">
    <property type="entry name" value="PFKB_KINASES_2"/>
    <property type="match status" value="1"/>
</dbReference>
<keyword evidence="3" id="KW-0547">Nucleotide-binding</keyword>
<dbReference type="PANTHER" id="PTHR43085">
    <property type="entry name" value="HEXOKINASE FAMILY MEMBER"/>
    <property type="match status" value="1"/>
</dbReference>
<dbReference type="Gene3D" id="3.40.1190.20">
    <property type="match status" value="1"/>
</dbReference>
<feature type="domain" description="Carbohydrate kinase PfkB" evidence="7">
    <location>
        <begin position="2"/>
        <end position="299"/>
    </location>
</feature>
<dbReference type="InterPro" id="IPR011611">
    <property type="entry name" value="PfkB_dom"/>
</dbReference>
<dbReference type="CDD" id="cd01166">
    <property type="entry name" value="KdgK"/>
    <property type="match status" value="1"/>
</dbReference>
<gene>
    <name evidence="8" type="ORF">H1191_01860</name>
</gene>
<dbReference type="InterPro" id="IPR002139">
    <property type="entry name" value="Ribo/fructo_kinase"/>
</dbReference>
<dbReference type="EMBL" id="JACEIQ010000001">
    <property type="protein sequence ID" value="MBA4493060.1"/>
    <property type="molecule type" value="Genomic_DNA"/>
</dbReference>
<evidence type="ECO:0000313" key="8">
    <source>
        <dbReference type="EMBL" id="MBA4493060.1"/>
    </source>
</evidence>
<evidence type="ECO:0000256" key="3">
    <source>
        <dbReference type="ARBA" id="ARBA00022741"/>
    </source>
</evidence>
<comment type="similarity">
    <text evidence="1 6">Belongs to the carbohydrate kinase PfkB family.</text>
</comment>
<name>A0A7W1WNA5_9BACL</name>
<evidence type="ECO:0000256" key="4">
    <source>
        <dbReference type="ARBA" id="ARBA00022777"/>
    </source>
</evidence>
<dbReference type="RefSeq" id="WP_181750274.1">
    <property type="nucleotide sequence ID" value="NZ_JACEIQ010000001.1"/>
</dbReference>
<keyword evidence="2 6" id="KW-0808">Transferase</keyword>
<protein>
    <submittedName>
        <fullName evidence="8">Sugar kinase</fullName>
    </submittedName>
</protein>
<dbReference type="InterPro" id="IPR050306">
    <property type="entry name" value="PfkB_Carbo_kinase"/>
</dbReference>
<comment type="caution">
    <text evidence="8">The sequence shown here is derived from an EMBL/GenBank/DDBJ whole genome shotgun (WGS) entry which is preliminary data.</text>
</comment>
<proteinExistence type="inferred from homology"/>
<dbReference type="PRINTS" id="PR00990">
    <property type="entry name" value="RIBOKINASE"/>
</dbReference>
<dbReference type="GO" id="GO:0005524">
    <property type="term" value="F:ATP binding"/>
    <property type="evidence" value="ECO:0007669"/>
    <property type="project" value="UniProtKB-KW"/>
</dbReference>
<dbReference type="PANTHER" id="PTHR43085:SF1">
    <property type="entry name" value="PSEUDOURIDINE KINASE-RELATED"/>
    <property type="match status" value="1"/>
</dbReference>
<evidence type="ECO:0000259" key="7">
    <source>
        <dbReference type="Pfam" id="PF00294"/>
    </source>
</evidence>
<evidence type="ECO:0000256" key="5">
    <source>
        <dbReference type="ARBA" id="ARBA00022840"/>
    </source>
</evidence>
<evidence type="ECO:0000256" key="6">
    <source>
        <dbReference type="RuleBase" id="RU003704"/>
    </source>
</evidence>
<reference evidence="8 9" key="1">
    <citation type="submission" date="2020-07" db="EMBL/GenBank/DDBJ databases">
        <authorList>
            <person name="Feng H."/>
        </authorList>
    </citation>
    <scope>NUCLEOTIDE SEQUENCE [LARGE SCALE GENOMIC DNA]</scope>
    <source>
        <strain evidence="9">s-10</strain>
    </source>
</reference>
<dbReference type="InterPro" id="IPR029056">
    <property type="entry name" value="Ribokinase-like"/>
</dbReference>
<dbReference type="InterPro" id="IPR002173">
    <property type="entry name" value="Carboh/pur_kinase_PfkB_CS"/>
</dbReference>
<organism evidence="8 9">
    <name type="scientific">Paenactinomyces guangxiensis</name>
    <dbReference type="NCBI Taxonomy" id="1490290"/>
    <lineage>
        <taxon>Bacteria</taxon>
        <taxon>Bacillati</taxon>
        <taxon>Bacillota</taxon>
        <taxon>Bacilli</taxon>
        <taxon>Bacillales</taxon>
        <taxon>Thermoactinomycetaceae</taxon>
        <taxon>Paenactinomyces</taxon>
    </lineage>
</organism>
<dbReference type="AlphaFoldDB" id="A0A7W1WNA5"/>
<dbReference type="Pfam" id="PF00294">
    <property type="entry name" value="PfkB"/>
    <property type="match status" value="1"/>
</dbReference>
<keyword evidence="4 6" id="KW-0418">Kinase</keyword>
<dbReference type="SUPFAM" id="SSF53613">
    <property type="entry name" value="Ribokinase-like"/>
    <property type="match status" value="1"/>
</dbReference>
<evidence type="ECO:0000256" key="1">
    <source>
        <dbReference type="ARBA" id="ARBA00010688"/>
    </source>
</evidence>
<evidence type="ECO:0000256" key="2">
    <source>
        <dbReference type="ARBA" id="ARBA00022679"/>
    </source>
</evidence>
<dbReference type="GO" id="GO:0008865">
    <property type="term" value="F:fructokinase activity"/>
    <property type="evidence" value="ECO:0007669"/>
    <property type="project" value="UniProtKB-ARBA"/>
</dbReference>
<keyword evidence="5" id="KW-0067">ATP-binding</keyword>
<keyword evidence="9" id="KW-1185">Reference proteome</keyword>
<accession>A0A7W1WNA5</accession>
<dbReference type="Proteomes" id="UP000535491">
    <property type="component" value="Unassembled WGS sequence"/>
</dbReference>